<reference evidence="2 3" key="1">
    <citation type="submission" date="2024-02" db="EMBL/GenBank/DDBJ databases">
        <authorList>
            <person name="Chen Y."/>
            <person name="Shah S."/>
            <person name="Dougan E. K."/>
            <person name="Thang M."/>
            <person name="Chan C."/>
        </authorList>
    </citation>
    <scope>NUCLEOTIDE SEQUENCE [LARGE SCALE GENOMIC DNA]</scope>
</reference>
<organism evidence="2 3">
    <name type="scientific">Durusdinium trenchii</name>
    <dbReference type="NCBI Taxonomy" id="1381693"/>
    <lineage>
        <taxon>Eukaryota</taxon>
        <taxon>Sar</taxon>
        <taxon>Alveolata</taxon>
        <taxon>Dinophyceae</taxon>
        <taxon>Suessiales</taxon>
        <taxon>Symbiodiniaceae</taxon>
        <taxon>Durusdinium</taxon>
    </lineage>
</organism>
<keyword evidence="3" id="KW-1185">Reference proteome</keyword>
<evidence type="ECO:0000313" key="2">
    <source>
        <dbReference type="EMBL" id="CAK9094348.1"/>
    </source>
</evidence>
<comment type="caution">
    <text evidence="2">The sequence shown here is derived from an EMBL/GenBank/DDBJ whole genome shotgun (WGS) entry which is preliminary data.</text>
</comment>
<evidence type="ECO:0000256" key="1">
    <source>
        <dbReference type="SAM" id="Phobius"/>
    </source>
</evidence>
<feature type="transmembrane region" description="Helical" evidence="1">
    <location>
        <begin position="85"/>
        <end position="104"/>
    </location>
</feature>
<keyword evidence="1" id="KW-0472">Membrane</keyword>
<sequence length="164" mass="18551">MTQLVWLCIPSIPKFFLGSRVAMLSVQIIFGIHLCFYVLVMSSFLLALRFRDAGYLTLHGKLGDETVPQLLFPDMDLNSKTQRTLLYVMLVCMLANWIGSFQAFNSTDLGFRGAMRSQCMLVHGLQPVLMLGNGHLKLREEGARSWTALHGTFAMLFLFAQEKQ</sequence>
<gene>
    <name evidence="2" type="ORF">SCF082_LOCUS44351</name>
</gene>
<protein>
    <submittedName>
        <fullName evidence="2">Uncharacterized protein</fullName>
    </submittedName>
</protein>
<feature type="transmembrane region" description="Helical" evidence="1">
    <location>
        <begin position="24"/>
        <end position="48"/>
    </location>
</feature>
<accession>A0ABP0R236</accession>
<keyword evidence="1" id="KW-0812">Transmembrane</keyword>
<name>A0ABP0R236_9DINO</name>
<dbReference type="Proteomes" id="UP001642464">
    <property type="component" value="Unassembled WGS sequence"/>
</dbReference>
<dbReference type="EMBL" id="CAXAMM010040618">
    <property type="protein sequence ID" value="CAK9094348.1"/>
    <property type="molecule type" value="Genomic_DNA"/>
</dbReference>
<proteinExistence type="predicted"/>
<evidence type="ECO:0000313" key="3">
    <source>
        <dbReference type="Proteomes" id="UP001642464"/>
    </source>
</evidence>
<keyword evidence="1" id="KW-1133">Transmembrane helix</keyword>